<dbReference type="SUPFAM" id="SSF81324">
    <property type="entry name" value="Voltage-gated potassium channels"/>
    <property type="match status" value="1"/>
</dbReference>
<keyword evidence="7" id="KW-0407">Ion channel</keyword>
<sequence>MASAASPTASRYDLRLERALARLFGRIAQHPLRFAVYAVLSGLVVGGTVFSAVEPDASVPDGIWWAFVSMTTVGYGDLAPKSTGIRFLATFVIMTGIAATAILTAALAGRVAEARLSEREQTIDLDDDFDDLVVRLQSLKERYVHDERHDDMLTRRAVIAVAAWRQGDATEAVDEAMAELAGCLAIHPELKEQS</sequence>
<evidence type="ECO:0000256" key="5">
    <source>
        <dbReference type="ARBA" id="ARBA00023065"/>
    </source>
</evidence>
<accession>A0A6J4TFQ4</accession>
<dbReference type="GO" id="GO:0005249">
    <property type="term" value="F:voltage-gated potassium channel activity"/>
    <property type="evidence" value="ECO:0007669"/>
    <property type="project" value="InterPro"/>
</dbReference>
<dbReference type="Gene3D" id="1.10.287.70">
    <property type="match status" value="1"/>
</dbReference>
<feature type="transmembrane region" description="Helical" evidence="8">
    <location>
        <begin position="62"/>
        <end position="80"/>
    </location>
</feature>
<keyword evidence="5" id="KW-0406">Ion transport</keyword>
<evidence type="ECO:0000313" key="10">
    <source>
        <dbReference type="EMBL" id="CAA9522132.1"/>
    </source>
</evidence>
<dbReference type="PANTHER" id="PTHR11537">
    <property type="entry name" value="VOLTAGE-GATED POTASSIUM CHANNEL"/>
    <property type="match status" value="1"/>
</dbReference>
<keyword evidence="3 8" id="KW-0812">Transmembrane</keyword>
<evidence type="ECO:0000256" key="6">
    <source>
        <dbReference type="ARBA" id="ARBA00023136"/>
    </source>
</evidence>
<gene>
    <name evidence="10" type="ORF">AVDCRST_MAG53-3385</name>
</gene>
<feature type="domain" description="Potassium channel" evidence="9">
    <location>
        <begin position="39"/>
        <end position="110"/>
    </location>
</feature>
<evidence type="ECO:0000259" key="9">
    <source>
        <dbReference type="Pfam" id="PF07885"/>
    </source>
</evidence>
<organism evidence="10">
    <name type="scientific">uncultured Solirubrobacteraceae bacterium</name>
    <dbReference type="NCBI Taxonomy" id="1162706"/>
    <lineage>
        <taxon>Bacteria</taxon>
        <taxon>Bacillati</taxon>
        <taxon>Actinomycetota</taxon>
        <taxon>Thermoleophilia</taxon>
        <taxon>Solirubrobacterales</taxon>
        <taxon>Solirubrobacteraceae</taxon>
        <taxon>environmental samples</taxon>
    </lineage>
</organism>
<reference evidence="10" key="1">
    <citation type="submission" date="2020-02" db="EMBL/GenBank/DDBJ databases">
        <authorList>
            <person name="Meier V. D."/>
        </authorList>
    </citation>
    <scope>NUCLEOTIDE SEQUENCE</scope>
    <source>
        <strain evidence="10">AVDCRST_MAG53</strain>
    </source>
</reference>
<evidence type="ECO:0000256" key="3">
    <source>
        <dbReference type="ARBA" id="ARBA00022692"/>
    </source>
</evidence>
<feature type="transmembrane region" description="Helical" evidence="8">
    <location>
        <begin position="32"/>
        <end position="50"/>
    </location>
</feature>
<dbReference type="EMBL" id="CADCVR010000105">
    <property type="protein sequence ID" value="CAA9522132.1"/>
    <property type="molecule type" value="Genomic_DNA"/>
</dbReference>
<protein>
    <recommendedName>
        <fullName evidence="9">Potassium channel domain-containing protein</fullName>
    </recommendedName>
</protein>
<dbReference type="InterPro" id="IPR013099">
    <property type="entry name" value="K_chnl_dom"/>
</dbReference>
<keyword evidence="6 8" id="KW-0472">Membrane</keyword>
<dbReference type="GO" id="GO:0001508">
    <property type="term" value="P:action potential"/>
    <property type="evidence" value="ECO:0007669"/>
    <property type="project" value="TreeGrafter"/>
</dbReference>
<keyword evidence="2" id="KW-0813">Transport</keyword>
<evidence type="ECO:0000256" key="8">
    <source>
        <dbReference type="SAM" id="Phobius"/>
    </source>
</evidence>
<evidence type="ECO:0000256" key="1">
    <source>
        <dbReference type="ARBA" id="ARBA00004141"/>
    </source>
</evidence>
<name>A0A6J4TFQ4_9ACTN</name>
<proteinExistence type="predicted"/>
<keyword evidence="4 8" id="KW-1133">Transmembrane helix</keyword>
<dbReference type="Pfam" id="PF07885">
    <property type="entry name" value="Ion_trans_2"/>
    <property type="match status" value="1"/>
</dbReference>
<feature type="transmembrane region" description="Helical" evidence="8">
    <location>
        <begin position="87"/>
        <end position="109"/>
    </location>
</feature>
<evidence type="ECO:0000256" key="7">
    <source>
        <dbReference type="ARBA" id="ARBA00023303"/>
    </source>
</evidence>
<evidence type="ECO:0000256" key="2">
    <source>
        <dbReference type="ARBA" id="ARBA00022448"/>
    </source>
</evidence>
<dbReference type="AlphaFoldDB" id="A0A6J4TFQ4"/>
<dbReference type="PANTHER" id="PTHR11537:SF254">
    <property type="entry name" value="POTASSIUM VOLTAGE-GATED CHANNEL PROTEIN SHAB"/>
    <property type="match status" value="1"/>
</dbReference>
<comment type="subcellular location">
    <subcellularLocation>
        <location evidence="1">Membrane</location>
        <topology evidence="1">Multi-pass membrane protein</topology>
    </subcellularLocation>
</comment>
<dbReference type="InterPro" id="IPR028325">
    <property type="entry name" value="VG_K_chnl"/>
</dbReference>
<dbReference type="GO" id="GO:0008076">
    <property type="term" value="C:voltage-gated potassium channel complex"/>
    <property type="evidence" value="ECO:0007669"/>
    <property type="project" value="InterPro"/>
</dbReference>
<evidence type="ECO:0000256" key="4">
    <source>
        <dbReference type="ARBA" id="ARBA00022989"/>
    </source>
</evidence>